<feature type="non-terminal residue" evidence="1">
    <location>
        <position position="174"/>
    </location>
</feature>
<dbReference type="AlphaFoldDB" id="A0A9N9CP83"/>
<dbReference type="EMBL" id="CAJVPK010002297">
    <property type="protein sequence ID" value="CAG8610198.1"/>
    <property type="molecule type" value="Genomic_DNA"/>
</dbReference>
<name>A0A9N9CP83_9GLOM</name>
<sequence length="174" mass="19976">LVYIQSKQKSWRSFKEFILEKGISSLHKNLKAMKNNSKRVENNLAIIKKFNLSKDPKLELNQLQIWTHLENAEKEFSKIFLVNVIISVTSETSEKGKQDETTETEGAEEPLVLPNNLEKILNNLSQEQRQFYDELPKKSKPQFLVTILEEKKKASEAVSEAVSVVKKKGVCILC</sequence>
<evidence type="ECO:0000313" key="1">
    <source>
        <dbReference type="EMBL" id="CAG8610198.1"/>
    </source>
</evidence>
<dbReference type="Proteomes" id="UP000789706">
    <property type="component" value="Unassembled WGS sequence"/>
</dbReference>
<comment type="caution">
    <text evidence="1">The sequence shown here is derived from an EMBL/GenBank/DDBJ whole genome shotgun (WGS) entry which is preliminary data.</text>
</comment>
<proteinExistence type="predicted"/>
<evidence type="ECO:0000313" key="2">
    <source>
        <dbReference type="Proteomes" id="UP000789706"/>
    </source>
</evidence>
<organism evidence="1 2">
    <name type="scientific">Diversispora eburnea</name>
    <dbReference type="NCBI Taxonomy" id="1213867"/>
    <lineage>
        <taxon>Eukaryota</taxon>
        <taxon>Fungi</taxon>
        <taxon>Fungi incertae sedis</taxon>
        <taxon>Mucoromycota</taxon>
        <taxon>Glomeromycotina</taxon>
        <taxon>Glomeromycetes</taxon>
        <taxon>Diversisporales</taxon>
        <taxon>Diversisporaceae</taxon>
        <taxon>Diversispora</taxon>
    </lineage>
</organism>
<gene>
    <name evidence="1" type="ORF">DEBURN_LOCUS9941</name>
</gene>
<keyword evidence="2" id="KW-1185">Reference proteome</keyword>
<reference evidence="1" key="1">
    <citation type="submission" date="2021-06" db="EMBL/GenBank/DDBJ databases">
        <authorList>
            <person name="Kallberg Y."/>
            <person name="Tangrot J."/>
            <person name="Rosling A."/>
        </authorList>
    </citation>
    <scope>NUCLEOTIDE SEQUENCE</scope>
    <source>
        <strain evidence="1">AZ414A</strain>
    </source>
</reference>
<dbReference type="OrthoDB" id="2421517at2759"/>
<accession>A0A9N9CP83</accession>
<protein>
    <submittedName>
        <fullName evidence="1">9855_t:CDS:1</fullName>
    </submittedName>
</protein>